<gene>
    <name evidence="11" type="ORF">WJX74_006855</name>
</gene>
<organism evidence="11 12">
    <name type="scientific">Apatococcus lobatus</name>
    <dbReference type="NCBI Taxonomy" id="904363"/>
    <lineage>
        <taxon>Eukaryota</taxon>
        <taxon>Viridiplantae</taxon>
        <taxon>Chlorophyta</taxon>
        <taxon>core chlorophytes</taxon>
        <taxon>Trebouxiophyceae</taxon>
        <taxon>Chlorellales</taxon>
        <taxon>Chlorellaceae</taxon>
        <taxon>Apatococcus</taxon>
    </lineage>
</organism>
<dbReference type="Pfam" id="PF13297">
    <property type="entry name" value="SDE2_2C"/>
    <property type="match status" value="1"/>
</dbReference>
<dbReference type="PANTHER" id="PTHR12786:SF2">
    <property type="entry name" value="SPLICING FACTOR 3A SUBUNIT 3"/>
    <property type="match status" value="1"/>
</dbReference>
<comment type="caution">
    <text evidence="11">The sequence shown here is derived from an EMBL/GenBank/DDBJ whole genome shotgun (WGS) entry which is preliminary data.</text>
</comment>
<evidence type="ECO:0000256" key="4">
    <source>
        <dbReference type="ARBA" id="ARBA00022723"/>
    </source>
</evidence>
<comment type="similarity">
    <text evidence="2">Belongs to the SF3A3 family.</text>
</comment>
<name>A0AAW1SG27_9CHLO</name>
<evidence type="ECO:0000313" key="11">
    <source>
        <dbReference type="EMBL" id="KAK9844790.1"/>
    </source>
</evidence>
<evidence type="ECO:0000256" key="2">
    <source>
        <dbReference type="ARBA" id="ARBA00008776"/>
    </source>
</evidence>
<dbReference type="GO" id="GO:0000398">
    <property type="term" value="P:mRNA splicing, via spliceosome"/>
    <property type="evidence" value="ECO:0007669"/>
    <property type="project" value="InterPro"/>
</dbReference>
<dbReference type="InterPro" id="IPR031774">
    <property type="entry name" value="SF3A3_dom"/>
</dbReference>
<feature type="region of interest" description="Disordered" evidence="9">
    <location>
        <begin position="356"/>
        <end position="379"/>
    </location>
</feature>
<dbReference type="GO" id="GO:0003723">
    <property type="term" value="F:RNA binding"/>
    <property type="evidence" value="ECO:0007669"/>
    <property type="project" value="InterPro"/>
</dbReference>
<comment type="subcellular location">
    <subcellularLocation>
        <location evidence="1">Nucleus</location>
    </subcellularLocation>
</comment>
<feature type="compositionally biased region" description="Acidic residues" evidence="9">
    <location>
        <begin position="363"/>
        <end position="379"/>
    </location>
</feature>
<dbReference type="Proteomes" id="UP001438707">
    <property type="component" value="Unassembled WGS sequence"/>
</dbReference>
<keyword evidence="3" id="KW-0507">mRNA processing</keyword>
<proteinExistence type="inferred from homology"/>
<dbReference type="EMBL" id="JALJOS010000001">
    <property type="protein sequence ID" value="KAK9844790.1"/>
    <property type="molecule type" value="Genomic_DNA"/>
</dbReference>
<evidence type="ECO:0000256" key="8">
    <source>
        <dbReference type="ARBA" id="ARBA00023242"/>
    </source>
</evidence>
<feature type="domain" description="Matrin-type" evidence="10">
    <location>
        <begin position="410"/>
        <end position="441"/>
    </location>
</feature>
<dbReference type="GO" id="GO:0005681">
    <property type="term" value="C:spliceosomal complex"/>
    <property type="evidence" value="ECO:0007669"/>
    <property type="project" value="InterPro"/>
</dbReference>
<evidence type="ECO:0000256" key="3">
    <source>
        <dbReference type="ARBA" id="ARBA00022664"/>
    </source>
</evidence>
<feature type="region of interest" description="Disordered" evidence="9">
    <location>
        <begin position="99"/>
        <end position="122"/>
    </location>
</feature>
<evidence type="ECO:0000259" key="10">
    <source>
        <dbReference type="PROSITE" id="PS50171"/>
    </source>
</evidence>
<dbReference type="InterPro" id="IPR025086">
    <property type="entry name" value="SDE2/SF3A3_SAP"/>
</dbReference>
<dbReference type="PANTHER" id="PTHR12786">
    <property type="entry name" value="SPLICING FACTOR SF3A-RELATED"/>
    <property type="match status" value="1"/>
</dbReference>
<dbReference type="InterPro" id="IPR000690">
    <property type="entry name" value="Matrin/U1-C_Znf_C2H2"/>
</dbReference>
<evidence type="ECO:0000256" key="5">
    <source>
        <dbReference type="ARBA" id="ARBA00022771"/>
    </source>
</evidence>
<evidence type="ECO:0000256" key="6">
    <source>
        <dbReference type="ARBA" id="ARBA00022833"/>
    </source>
</evidence>
<reference evidence="11 12" key="1">
    <citation type="journal article" date="2024" name="Nat. Commun.">
        <title>Phylogenomics reveals the evolutionary origins of lichenization in chlorophyte algae.</title>
        <authorList>
            <person name="Puginier C."/>
            <person name="Libourel C."/>
            <person name="Otte J."/>
            <person name="Skaloud P."/>
            <person name="Haon M."/>
            <person name="Grisel S."/>
            <person name="Petersen M."/>
            <person name="Berrin J.G."/>
            <person name="Delaux P.M."/>
            <person name="Dal Grande F."/>
            <person name="Keller J."/>
        </authorList>
    </citation>
    <scope>NUCLEOTIDE SEQUENCE [LARGE SCALE GENOMIC DNA]</scope>
    <source>
        <strain evidence="11 12">SAG 2145</strain>
    </source>
</reference>
<keyword evidence="5" id="KW-0863">Zinc-finger</keyword>
<keyword evidence="4" id="KW-0479">Metal-binding</keyword>
<keyword evidence="6" id="KW-0862">Zinc</keyword>
<dbReference type="AlphaFoldDB" id="A0AAW1SG27"/>
<keyword evidence="8" id="KW-0539">Nucleus</keyword>
<protein>
    <recommendedName>
        <fullName evidence="10">Matrin-type domain-containing protein</fullName>
    </recommendedName>
</protein>
<keyword evidence="12" id="KW-1185">Reference proteome</keyword>
<evidence type="ECO:0000313" key="12">
    <source>
        <dbReference type="Proteomes" id="UP001438707"/>
    </source>
</evidence>
<dbReference type="Pfam" id="PF11931">
    <property type="entry name" value="SF3a60_Prp9_C"/>
    <property type="match status" value="1"/>
</dbReference>
<sequence>MSSTLLEQARASHEEVERLERFIVTDFKNEARGHKERLHQNHRVRKALEQMQERSSKLARTYHDEDSARKEEIAGLKADGLGIFYLRLQELQDYHRKWGSRGDEVSGQGPDEEAELKEEPQVEFSGEEGMGRYLDLHPFYLQFINSKFGRQTDYAEYMGSATDFANIPRSQRLGKAYRDYLSSLLHYLKDFHQRTQPLGNLKRIEEKVAADFEGRFESGSIPGWEDKGEGSAATRAAQQLDLDAFDSTEELLALGAEKLRDSLAAMGLKSGGTPQQRAERLMQTKGVPLTTLPKKLFARGAAPSDVAGAEEVQRQKTAAKQASLLEQRVLAVCTALGPVLEDTRANVEKKQARTYEELKAEQEEQEQAEEPSDSDEEDDFVYNPLKLPLGWDGKPIPYWLYKLHGLNQEYHCEICGDLTYWGRRAFERHFKEARHQTGMRSLGIPNNKCFYEVTSVTDAQALWENMKSREKGGFRAENEEEYEDADGNVYNKRTYEDMKRQGLI</sequence>
<dbReference type="InterPro" id="IPR051421">
    <property type="entry name" value="RNA_Proc_DNA_Dmg_Regulator"/>
</dbReference>
<dbReference type="PROSITE" id="PS50171">
    <property type="entry name" value="ZF_MATRIN"/>
    <property type="match status" value="1"/>
</dbReference>
<evidence type="ECO:0000256" key="1">
    <source>
        <dbReference type="ARBA" id="ARBA00004123"/>
    </source>
</evidence>
<dbReference type="Pfam" id="PF16837">
    <property type="entry name" value="SF3A3"/>
    <property type="match status" value="1"/>
</dbReference>
<dbReference type="GO" id="GO:0008270">
    <property type="term" value="F:zinc ion binding"/>
    <property type="evidence" value="ECO:0007669"/>
    <property type="project" value="UniProtKB-KW"/>
</dbReference>
<keyword evidence="7" id="KW-0508">mRNA splicing</keyword>
<dbReference type="InterPro" id="IPR024598">
    <property type="entry name" value="SF3a60/Prp9_C"/>
</dbReference>
<evidence type="ECO:0000256" key="7">
    <source>
        <dbReference type="ARBA" id="ARBA00023187"/>
    </source>
</evidence>
<accession>A0AAW1SG27</accession>
<evidence type="ECO:0000256" key="9">
    <source>
        <dbReference type="SAM" id="MobiDB-lite"/>
    </source>
</evidence>